<dbReference type="STRING" id="1080227.A8L45_02545"/>
<sequence>MDIAKSVIVITAAGSPTGRAMAEHFCSLNARVALVDTQCQELQATYELCKQSGGVCFSFALADKSVESISGFFQQVSREMGAVDVLINYWQTGHIPNLLANSDTVDTYITDVASNLYLFGRGAAFSMLNEGRHGVIVNIPDNLTIDDSERSIDSSNAVIRGLTQSWAKELAPVNIRVAGVLPCIRSNSRGQLRRDPAVNYDMIDGAEYIVANDSFTGRILEAAS</sequence>
<evidence type="ECO:0000256" key="1">
    <source>
        <dbReference type="ARBA" id="ARBA00006484"/>
    </source>
</evidence>
<gene>
    <name evidence="3" type="ORF">A8L45_02545</name>
</gene>
<protein>
    <submittedName>
        <fullName evidence="3">Short-chain dehydrogenase</fullName>
    </submittedName>
</protein>
<dbReference type="PANTHER" id="PTHR43639">
    <property type="entry name" value="OXIDOREDUCTASE, SHORT-CHAIN DEHYDROGENASE/REDUCTASE FAMILY (AFU_ORTHOLOGUE AFUA_5G02870)"/>
    <property type="match status" value="1"/>
</dbReference>
<evidence type="ECO:0000256" key="2">
    <source>
        <dbReference type="ARBA" id="ARBA00023002"/>
    </source>
</evidence>
<evidence type="ECO:0000313" key="4">
    <source>
        <dbReference type="Proteomes" id="UP000094936"/>
    </source>
</evidence>
<organism evidence="3 4">
    <name type="scientific">Veronia pacifica</name>
    <dbReference type="NCBI Taxonomy" id="1080227"/>
    <lineage>
        <taxon>Bacteria</taxon>
        <taxon>Pseudomonadati</taxon>
        <taxon>Pseudomonadota</taxon>
        <taxon>Gammaproteobacteria</taxon>
        <taxon>Vibrionales</taxon>
        <taxon>Vibrionaceae</taxon>
        <taxon>Veronia</taxon>
    </lineage>
</organism>
<reference evidence="3 4" key="1">
    <citation type="submission" date="2016-05" db="EMBL/GenBank/DDBJ databases">
        <title>Genomic Taxonomy of the Vibrionaceae.</title>
        <authorList>
            <person name="Gomez-Gil B."/>
            <person name="Enciso-Ibarra J."/>
        </authorList>
    </citation>
    <scope>NUCLEOTIDE SEQUENCE [LARGE SCALE GENOMIC DNA]</scope>
    <source>
        <strain evidence="3 4">CAIM 1920</strain>
    </source>
</reference>
<dbReference type="EMBL" id="LYBM01000002">
    <property type="protein sequence ID" value="ODA35929.1"/>
    <property type="molecule type" value="Genomic_DNA"/>
</dbReference>
<comment type="similarity">
    <text evidence="1">Belongs to the short-chain dehydrogenases/reductases (SDR) family.</text>
</comment>
<dbReference type="Proteomes" id="UP000094936">
    <property type="component" value="Unassembled WGS sequence"/>
</dbReference>
<dbReference type="AlphaFoldDB" id="A0A1C3ERP8"/>
<dbReference type="InterPro" id="IPR036291">
    <property type="entry name" value="NAD(P)-bd_dom_sf"/>
</dbReference>
<dbReference type="InterPro" id="IPR002347">
    <property type="entry name" value="SDR_fam"/>
</dbReference>
<dbReference type="PRINTS" id="PR00081">
    <property type="entry name" value="GDHRDH"/>
</dbReference>
<dbReference type="RefSeq" id="WP_068898884.1">
    <property type="nucleotide sequence ID" value="NZ_JBHUIF010000032.1"/>
</dbReference>
<dbReference type="Gene3D" id="3.40.50.720">
    <property type="entry name" value="NAD(P)-binding Rossmann-like Domain"/>
    <property type="match status" value="1"/>
</dbReference>
<dbReference type="SUPFAM" id="SSF51735">
    <property type="entry name" value="NAD(P)-binding Rossmann-fold domains"/>
    <property type="match status" value="1"/>
</dbReference>
<dbReference type="CDD" id="cd05233">
    <property type="entry name" value="SDR_c"/>
    <property type="match status" value="1"/>
</dbReference>
<dbReference type="PANTHER" id="PTHR43639:SF1">
    <property type="entry name" value="SHORT-CHAIN DEHYDROGENASE_REDUCTASE FAMILY PROTEIN"/>
    <property type="match status" value="1"/>
</dbReference>
<name>A0A1C3ERP8_9GAMM</name>
<dbReference type="OrthoDB" id="5918124at2"/>
<keyword evidence="2" id="KW-0560">Oxidoreductase</keyword>
<dbReference type="GO" id="GO:0016491">
    <property type="term" value="F:oxidoreductase activity"/>
    <property type="evidence" value="ECO:0007669"/>
    <property type="project" value="UniProtKB-KW"/>
</dbReference>
<keyword evidence="4" id="KW-1185">Reference proteome</keyword>
<proteinExistence type="inferred from homology"/>
<comment type="caution">
    <text evidence="3">The sequence shown here is derived from an EMBL/GenBank/DDBJ whole genome shotgun (WGS) entry which is preliminary data.</text>
</comment>
<accession>A0A1C3ERP8</accession>
<dbReference type="Pfam" id="PF00106">
    <property type="entry name" value="adh_short"/>
    <property type="match status" value="1"/>
</dbReference>
<evidence type="ECO:0000313" key="3">
    <source>
        <dbReference type="EMBL" id="ODA35929.1"/>
    </source>
</evidence>